<dbReference type="InterPro" id="IPR008007">
    <property type="entry name" value="Peptidase_M42"/>
</dbReference>
<evidence type="ECO:0000256" key="4">
    <source>
        <dbReference type="ARBA" id="ARBA00022723"/>
    </source>
</evidence>
<accession>A0AAT9FM16</accession>
<protein>
    <submittedName>
        <fullName evidence="7">Peptidase M28</fullName>
    </submittedName>
</protein>
<keyword evidence="4" id="KW-0479">Metal-binding</keyword>
<name>A0AAT9FM16_9BACT</name>
<dbReference type="PANTHER" id="PTHR32481">
    <property type="entry name" value="AMINOPEPTIDASE"/>
    <property type="match status" value="1"/>
</dbReference>
<organism evidence="7">
    <name type="scientific">Oceaniferula spumae</name>
    <dbReference type="NCBI Taxonomy" id="2979115"/>
    <lineage>
        <taxon>Bacteria</taxon>
        <taxon>Pseudomonadati</taxon>
        <taxon>Verrucomicrobiota</taxon>
        <taxon>Verrucomicrobiia</taxon>
        <taxon>Verrucomicrobiales</taxon>
        <taxon>Verrucomicrobiaceae</taxon>
        <taxon>Oceaniferula</taxon>
    </lineage>
</organism>
<evidence type="ECO:0000256" key="5">
    <source>
        <dbReference type="ARBA" id="ARBA00022801"/>
    </source>
</evidence>
<dbReference type="GO" id="GO:0006508">
    <property type="term" value="P:proteolysis"/>
    <property type="evidence" value="ECO:0007669"/>
    <property type="project" value="UniProtKB-KW"/>
</dbReference>
<dbReference type="AlphaFoldDB" id="A0AAT9FM16"/>
<evidence type="ECO:0000256" key="1">
    <source>
        <dbReference type="ARBA" id="ARBA00006272"/>
    </source>
</evidence>
<dbReference type="Gene3D" id="2.40.30.40">
    <property type="entry name" value="Peptidase M42, domain 2"/>
    <property type="match status" value="1"/>
</dbReference>
<sequence length="416" mass="45397">MPAKKSAKKSAKSTKHPWAKSMPQAQFDFMRDVLAAPSPIGLEAAMSYGVLKPYFEKFMPKSWGIHQFKGNAGIVVDTHPGKDDMTSVMIIGHADKIRMQVRNIDKDGKIWINTDSFLPCTLIGHEVKLFSQEPKKPGTYRIIEGGTIEALGAIHFSEPAQRTGDKGLKPEMMYLELQMHGDNCKEKIEALGIRPGDPIILNRPIKRGFSDDSFYGAYLDNGLGCFVVAEIAKILAKSPLKNLRVLYTIATHEEIGRFGATAIAGELKPDILIGSDVNHDYDAAPGIASRRMNSLSMGKGFTLTNGSITSEFVNSVIEKVCQKNDIPYQVDFAGRDTGTDAMAAALAGFDSAATSIGFPIRNMHTISETGHTSDVIAAIHAMAETFKELDKMNKGKGITRDDLKNGHPRLDEAKGL</sequence>
<keyword evidence="5" id="KW-0378">Hydrolase</keyword>
<dbReference type="GO" id="GO:0004177">
    <property type="term" value="F:aminopeptidase activity"/>
    <property type="evidence" value="ECO:0007669"/>
    <property type="project" value="UniProtKB-KW"/>
</dbReference>
<comment type="similarity">
    <text evidence="1">Belongs to the peptidase M42 family.</text>
</comment>
<dbReference type="GO" id="GO:0046872">
    <property type="term" value="F:metal ion binding"/>
    <property type="evidence" value="ECO:0007669"/>
    <property type="project" value="UniProtKB-KW"/>
</dbReference>
<keyword evidence="3" id="KW-0645">Protease</keyword>
<dbReference type="InterPro" id="IPR051464">
    <property type="entry name" value="Peptidase_M42_aminopept"/>
</dbReference>
<dbReference type="SUPFAM" id="SSF53187">
    <property type="entry name" value="Zn-dependent exopeptidases"/>
    <property type="match status" value="1"/>
</dbReference>
<reference evidence="7" key="1">
    <citation type="submission" date="2024-07" db="EMBL/GenBank/DDBJ databases">
        <title>Complete genome sequence of Verrucomicrobiaceae bacterium NT6N.</title>
        <authorList>
            <person name="Huang C."/>
            <person name="Takami H."/>
            <person name="Hamasaki K."/>
        </authorList>
    </citation>
    <scope>NUCLEOTIDE SEQUENCE</scope>
    <source>
        <strain evidence="7">NT6N</strain>
    </source>
</reference>
<dbReference type="KEGG" id="osu:NT6N_20330"/>
<dbReference type="Pfam" id="PF05343">
    <property type="entry name" value="Peptidase_M42"/>
    <property type="match status" value="1"/>
</dbReference>
<feature type="region of interest" description="Disordered" evidence="6">
    <location>
        <begin position="397"/>
        <end position="416"/>
    </location>
</feature>
<dbReference type="PANTHER" id="PTHR32481:SF0">
    <property type="entry name" value="AMINOPEPTIDASE YPDE-RELATED"/>
    <property type="match status" value="1"/>
</dbReference>
<gene>
    <name evidence="7" type="ORF">NT6N_20330</name>
</gene>
<dbReference type="Gene3D" id="3.40.630.10">
    <property type="entry name" value="Zn peptidases"/>
    <property type="match status" value="1"/>
</dbReference>
<dbReference type="EMBL" id="AP026866">
    <property type="protein sequence ID" value="BDS06993.1"/>
    <property type="molecule type" value="Genomic_DNA"/>
</dbReference>
<evidence type="ECO:0000256" key="2">
    <source>
        <dbReference type="ARBA" id="ARBA00022438"/>
    </source>
</evidence>
<evidence type="ECO:0000313" key="7">
    <source>
        <dbReference type="EMBL" id="BDS06993.1"/>
    </source>
</evidence>
<evidence type="ECO:0000256" key="3">
    <source>
        <dbReference type="ARBA" id="ARBA00022670"/>
    </source>
</evidence>
<dbReference type="InterPro" id="IPR023367">
    <property type="entry name" value="Peptidase_M42_dom2"/>
</dbReference>
<evidence type="ECO:0000256" key="6">
    <source>
        <dbReference type="SAM" id="MobiDB-lite"/>
    </source>
</evidence>
<keyword evidence="2" id="KW-0031">Aminopeptidase</keyword>
<proteinExistence type="inferred from homology"/>